<proteinExistence type="predicted"/>
<organism evidence="1">
    <name type="scientific">marine sediment metagenome</name>
    <dbReference type="NCBI Taxonomy" id="412755"/>
    <lineage>
        <taxon>unclassified sequences</taxon>
        <taxon>metagenomes</taxon>
        <taxon>ecological metagenomes</taxon>
    </lineage>
</organism>
<gene>
    <name evidence="1" type="ORF">LCGC14_2589050</name>
</gene>
<reference evidence="1" key="1">
    <citation type="journal article" date="2015" name="Nature">
        <title>Complex archaea that bridge the gap between prokaryotes and eukaryotes.</title>
        <authorList>
            <person name="Spang A."/>
            <person name="Saw J.H."/>
            <person name="Jorgensen S.L."/>
            <person name="Zaremba-Niedzwiedzka K."/>
            <person name="Martijn J."/>
            <person name="Lind A.E."/>
            <person name="van Eijk R."/>
            <person name="Schleper C."/>
            <person name="Guy L."/>
            <person name="Ettema T.J."/>
        </authorList>
    </citation>
    <scope>NUCLEOTIDE SEQUENCE</scope>
</reference>
<evidence type="ECO:0000313" key="1">
    <source>
        <dbReference type="EMBL" id="KKL07136.1"/>
    </source>
</evidence>
<dbReference type="EMBL" id="LAZR01043415">
    <property type="protein sequence ID" value="KKL07136.1"/>
    <property type="molecule type" value="Genomic_DNA"/>
</dbReference>
<name>A0A0F9CN93_9ZZZZ</name>
<sequence>MNMDYITIGCSPANEDCVQVGSENYHENAMGECRRFRELIRKELGQEPHGAWLRIKGFPHDFGTYLEVICVFDTNDETAIEYAFNAEGNAPTRWEG</sequence>
<comment type="caution">
    <text evidence="1">The sequence shown here is derived from an EMBL/GenBank/DDBJ whole genome shotgun (WGS) entry which is preliminary data.</text>
</comment>
<accession>A0A0F9CN93</accession>
<protein>
    <submittedName>
        <fullName evidence="1">Uncharacterized protein</fullName>
    </submittedName>
</protein>
<dbReference type="AlphaFoldDB" id="A0A0F9CN93"/>